<dbReference type="GO" id="GO:0005506">
    <property type="term" value="F:iron ion binding"/>
    <property type="evidence" value="ECO:0007669"/>
    <property type="project" value="InterPro"/>
</dbReference>
<evidence type="ECO:0000256" key="10">
    <source>
        <dbReference type="RuleBase" id="RU000461"/>
    </source>
</evidence>
<reference evidence="11" key="1">
    <citation type="submission" date="2021-01" db="EMBL/GenBank/DDBJ databases">
        <authorList>
            <person name="Kaushik A."/>
        </authorList>
    </citation>
    <scope>NUCLEOTIDE SEQUENCE</scope>
    <source>
        <strain evidence="11">AG4-RS23</strain>
    </source>
</reference>
<dbReference type="GO" id="GO:0020037">
    <property type="term" value="F:heme binding"/>
    <property type="evidence" value="ECO:0007669"/>
    <property type="project" value="InterPro"/>
</dbReference>
<evidence type="ECO:0000313" key="11">
    <source>
        <dbReference type="EMBL" id="CAE6435246.1"/>
    </source>
</evidence>
<dbReference type="PANTHER" id="PTHR46300:SF7">
    <property type="entry name" value="P450, PUTATIVE (EUROFUNG)-RELATED"/>
    <property type="match status" value="1"/>
</dbReference>
<evidence type="ECO:0000256" key="3">
    <source>
        <dbReference type="ARBA" id="ARBA00010617"/>
    </source>
</evidence>
<keyword evidence="5 9" id="KW-0479">Metal-binding</keyword>
<evidence type="ECO:0000313" key="12">
    <source>
        <dbReference type="Proteomes" id="UP000663861"/>
    </source>
</evidence>
<evidence type="ECO:0000256" key="8">
    <source>
        <dbReference type="ARBA" id="ARBA00023033"/>
    </source>
</evidence>
<dbReference type="PANTHER" id="PTHR46300">
    <property type="entry name" value="P450, PUTATIVE (EUROFUNG)-RELATED-RELATED"/>
    <property type="match status" value="1"/>
</dbReference>
<protein>
    <recommendedName>
        <fullName evidence="13">O-methylsterigmatocystin oxidoreductase</fullName>
    </recommendedName>
</protein>
<comment type="cofactor">
    <cofactor evidence="1 9">
        <name>heme</name>
        <dbReference type="ChEBI" id="CHEBI:30413"/>
    </cofactor>
</comment>
<dbReference type="InterPro" id="IPR036396">
    <property type="entry name" value="Cyt_P450_sf"/>
</dbReference>
<dbReference type="GO" id="GO:0004497">
    <property type="term" value="F:monooxygenase activity"/>
    <property type="evidence" value="ECO:0007669"/>
    <property type="project" value="UniProtKB-KW"/>
</dbReference>
<evidence type="ECO:0000256" key="2">
    <source>
        <dbReference type="ARBA" id="ARBA00005179"/>
    </source>
</evidence>
<organism evidence="11 12">
    <name type="scientific">Rhizoctonia solani</name>
    <dbReference type="NCBI Taxonomy" id="456999"/>
    <lineage>
        <taxon>Eukaryota</taxon>
        <taxon>Fungi</taxon>
        <taxon>Dikarya</taxon>
        <taxon>Basidiomycota</taxon>
        <taxon>Agaricomycotina</taxon>
        <taxon>Agaricomycetes</taxon>
        <taxon>Cantharellales</taxon>
        <taxon>Ceratobasidiaceae</taxon>
        <taxon>Rhizoctonia</taxon>
    </lineage>
</organism>
<dbReference type="PRINTS" id="PR00385">
    <property type="entry name" value="P450"/>
</dbReference>
<dbReference type="Gene3D" id="1.10.630.10">
    <property type="entry name" value="Cytochrome P450"/>
    <property type="match status" value="1"/>
</dbReference>
<dbReference type="Proteomes" id="UP000663861">
    <property type="component" value="Unassembled WGS sequence"/>
</dbReference>
<evidence type="ECO:0000256" key="4">
    <source>
        <dbReference type="ARBA" id="ARBA00022617"/>
    </source>
</evidence>
<dbReference type="Pfam" id="PF00067">
    <property type="entry name" value="p450"/>
    <property type="match status" value="1"/>
</dbReference>
<sequence length="522" mass="58936">MKHISDHGSIANGVLYASLSALTLVCLRKCWGTMGQIKKKHPPSPQSFPVVGNLFSIPLEMEHIAYTKLGKLLNTDIVFLRLFGYNFIVINSSQVATDLLDKRSALYSDRLCPPMVGDPTLMDWGRNPVLTGYNDVWRQYRRMMNNWLNARAVTQFHHIQEQQIQGLLRRLLLVQGDPEPFEKVKRALFYNAASSMLKLAYGYTLEGDNDPIFEDIQHTNDHVVIAGMFTNFLVNIFPSLSRVPDWFPGTGWKRTAREWGAQKDRSQSIPYEWTKSQMASGTAETSILSALLQNQSLTSDLSEAERERHLKEVAGIIVAAGTDTSSTVLVNFVAAMVSNPHVQAKAQKELDDVLGPLSLPTMADRGRLPYIQNLIQEVLRWQPVTPTGIPHTCWNDDNYKGYQIEKGTVVIGNLWAMTRDEKIYKNPETFDPDRFQDPNLPYSPAFGWGRRKCPGIHFAEASLFIIASSLLATFTFSKKKDATGKTIEPQIEGVSNAIVLELKPFDFELHLRSADHRRLILE</sequence>
<comment type="caution">
    <text evidence="11">The sequence shown here is derived from an EMBL/GenBank/DDBJ whole genome shotgun (WGS) entry which is preliminary data.</text>
</comment>
<proteinExistence type="inferred from homology"/>
<dbReference type="InterPro" id="IPR002401">
    <property type="entry name" value="Cyt_P450_E_grp-I"/>
</dbReference>
<comment type="pathway">
    <text evidence="2">Secondary metabolite biosynthesis.</text>
</comment>
<feature type="binding site" description="axial binding residue" evidence="9">
    <location>
        <position position="453"/>
    </location>
    <ligand>
        <name>heme</name>
        <dbReference type="ChEBI" id="CHEBI:30413"/>
    </ligand>
    <ligandPart>
        <name>Fe</name>
        <dbReference type="ChEBI" id="CHEBI:18248"/>
    </ligandPart>
</feature>
<dbReference type="InterPro" id="IPR017972">
    <property type="entry name" value="Cyt_P450_CS"/>
</dbReference>
<gene>
    <name evidence="11" type="ORF">RDB_LOCUS31265</name>
</gene>
<dbReference type="InterPro" id="IPR050364">
    <property type="entry name" value="Cytochrome_P450_fung"/>
</dbReference>
<dbReference type="PRINTS" id="PR00463">
    <property type="entry name" value="EP450I"/>
</dbReference>
<dbReference type="EMBL" id="CAJMWY010000475">
    <property type="protein sequence ID" value="CAE6435246.1"/>
    <property type="molecule type" value="Genomic_DNA"/>
</dbReference>
<evidence type="ECO:0000256" key="6">
    <source>
        <dbReference type="ARBA" id="ARBA00023002"/>
    </source>
</evidence>
<keyword evidence="4 9" id="KW-0349">Heme</keyword>
<evidence type="ECO:0000256" key="9">
    <source>
        <dbReference type="PIRSR" id="PIRSR602401-1"/>
    </source>
</evidence>
<dbReference type="AlphaFoldDB" id="A0A8H3ASS9"/>
<evidence type="ECO:0008006" key="13">
    <source>
        <dbReference type="Google" id="ProtNLM"/>
    </source>
</evidence>
<accession>A0A8H3ASS9</accession>
<evidence type="ECO:0000256" key="5">
    <source>
        <dbReference type="ARBA" id="ARBA00022723"/>
    </source>
</evidence>
<dbReference type="PROSITE" id="PS00086">
    <property type="entry name" value="CYTOCHROME_P450"/>
    <property type="match status" value="1"/>
</dbReference>
<keyword evidence="7 9" id="KW-0408">Iron</keyword>
<comment type="similarity">
    <text evidence="3 10">Belongs to the cytochrome P450 family.</text>
</comment>
<evidence type="ECO:0000256" key="1">
    <source>
        <dbReference type="ARBA" id="ARBA00001971"/>
    </source>
</evidence>
<dbReference type="SUPFAM" id="SSF48264">
    <property type="entry name" value="Cytochrome P450"/>
    <property type="match status" value="1"/>
</dbReference>
<dbReference type="CDD" id="cd11065">
    <property type="entry name" value="CYP64-like"/>
    <property type="match status" value="1"/>
</dbReference>
<dbReference type="GO" id="GO:0016705">
    <property type="term" value="F:oxidoreductase activity, acting on paired donors, with incorporation or reduction of molecular oxygen"/>
    <property type="evidence" value="ECO:0007669"/>
    <property type="project" value="InterPro"/>
</dbReference>
<dbReference type="InterPro" id="IPR001128">
    <property type="entry name" value="Cyt_P450"/>
</dbReference>
<keyword evidence="6 10" id="KW-0560">Oxidoreductase</keyword>
<name>A0A8H3ASS9_9AGAM</name>
<keyword evidence="8 10" id="KW-0503">Monooxygenase</keyword>
<evidence type="ECO:0000256" key="7">
    <source>
        <dbReference type="ARBA" id="ARBA00023004"/>
    </source>
</evidence>